<dbReference type="EMBL" id="UINC01019935">
    <property type="protein sequence ID" value="SVA84206.1"/>
    <property type="molecule type" value="Genomic_DNA"/>
</dbReference>
<evidence type="ECO:0000313" key="1">
    <source>
        <dbReference type="EMBL" id="SVA84206.1"/>
    </source>
</evidence>
<name>A0A381Z4J7_9ZZZZ</name>
<reference evidence="1" key="1">
    <citation type="submission" date="2018-05" db="EMBL/GenBank/DDBJ databases">
        <authorList>
            <person name="Lanie J.A."/>
            <person name="Ng W.-L."/>
            <person name="Kazmierczak K.M."/>
            <person name="Andrzejewski T.M."/>
            <person name="Davidsen T.M."/>
            <person name="Wayne K.J."/>
            <person name="Tettelin H."/>
            <person name="Glass J.I."/>
            <person name="Rusch D."/>
            <person name="Podicherti R."/>
            <person name="Tsui H.-C.T."/>
            <person name="Winkler M.E."/>
        </authorList>
    </citation>
    <scope>NUCLEOTIDE SEQUENCE</scope>
</reference>
<protein>
    <submittedName>
        <fullName evidence="1">Uncharacterized protein</fullName>
    </submittedName>
</protein>
<proteinExistence type="predicted"/>
<sequence length="64" mass="7461">MKRYSVTHFDTKARGSFEIERVQIAWQPDQQTSHALLFENPNHINLIPLILEEAGYELSEDSVF</sequence>
<organism evidence="1">
    <name type="scientific">marine metagenome</name>
    <dbReference type="NCBI Taxonomy" id="408172"/>
    <lineage>
        <taxon>unclassified sequences</taxon>
        <taxon>metagenomes</taxon>
        <taxon>ecological metagenomes</taxon>
    </lineage>
</organism>
<dbReference type="AlphaFoldDB" id="A0A381Z4J7"/>
<gene>
    <name evidence="1" type="ORF">METZ01_LOCUS137060</name>
</gene>
<accession>A0A381Z4J7</accession>